<keyword evidence="5" id="KW-1185">Reference proteome</keyword>
<organism evidence="4 5">
    <name type="scientific">Mycolicibacterium vulneris</name>
    <dbReference type="NCBI Taxonomy" id="547163"/>
    <lineage>
        <taxon>Bacteria</taxon>
        <taxon>Bacillati</taxon>
        <taxon>Actinomycetota</taxon>
        <taxon>Actinomycetes</taxon>
        <taxon>Mycobacteriales</taxon>
        <taxon>Mycobacteriaceae</taxon>
        <taxon>Mycolicibacterium</taxon>
    </lineage>
</organism>
<reference evidence="4 5" key="1">
    <citation type="submission" date="2017-04" db="EMBL/GenBank/DDBJ databases">
        <title>The new phylogeny of genus Mycobacterium.</title>
        <authorList>
            <person name="Tortoli E."/>
            <person name="Trovato A."/>
            <person name="Cirillo D.M."/>
        </authorList>
    </citation>
    <scope>NUCLEOTIDE SEQUENCE [LARGE SCALE GENOMIC DNA]</scope>
    <source>
        <strain evidence="4 5">DSM 45247</strain>
    </source>
</reference>
<feature type="domain" description="N-acetyltransferase" evidence="3">
    <location>
        <begin position="8"/>
        <end position="182"/>
    </location>
</feature>
<proteinExistence type="predicted"/>
<dbReference type="InterPro" id="IPR000182">
    <property type="entry name" value="GNAT_dom"/>
</dbReference>
<dbReference type="Gene3D" id="3.40.630.30">
    <property type="match status" value="1"/>
</dbReference>
<evidence type="ECO:0000256" key="2">
    <source>
        <dbReference type="ARBA" id="ARBA00023315"/>
    </source>
</evidence>
<dbReference type="InterPro" id="IPR016181">
    <property type="entry name" value="Acyl_CoA_acyltransferase"/>
</dbReference>
<dbReference type="SUPFAM" id="SSF55729">
    <property type="entry name" value="Acyl-CoA N-acyltransferases (Nat)"/>
    <property type="match status" value="1"/>
</dbReference>
<keyword evidence="1 4" id="KW-0808">Transferase</keyword>
<dbReference type="OrthoDB" id="143110at2"/>
<comment type="caution">
    <text evidence="4">The sequence shown here is derived from an EMBL/GenBank/DDBJ whole genome shotgun (WGS) entry which is preliminary data.</text>
</comment>
<keyword evidence="2" id="KW-0012">Acyltransferase</keyword>
<sequence>MEPLTGTLQIAPADSGAAAELAAVAALTFPLACPPWATAENISSFIDANLSTDRFAEYLGDPDRAIVTARQDGRIVGYAMLVRGVSAHAGVQQAVKIRPAAELSKMYVLPDRHASGAAAALMERMLAVAADWGIRCVWLGVNRANRRAQRFYLKSGFTINGTRTFQLGAGVESDYVMIRELD</sequence>
<dbReference type="EMBL" id="NCXM01000013">
    <property type="protein sequence ID" value="OSC27356.1"/>
    <property type="molecule type" value="Genomic_DNA"/>
</dbReference>
<dbReference type="Proteomes" id="UP000242320">
    <property type="component" value="Unassembled WGS sequence"/>
</dbReference>
<dbReference type="PROSITE" id="PS51186">
    <property type="entry name" value="GNAT"/>
    <property type="match status" value="1"/>
</dbReference>
<evidence type="ECO:0000313" key="5">
    <source>
        <dbReference type="Proteomes" id="UP000242320"/>
    </source>
</evidence>
<gene>
    <name evidence="4" type="ORF">B8W69_14305</name>
</gene>
<name>A0A1X2L009_9MYCO</name>
<dbReference type="InterPro" id="IPR050832">
    <property type="entry name" value="Bact_Acetyltransf"/>
</dbReference>
<dbReference type="CDD" id="cd04301">
    <property type="entry name" value="NAT_SF"/>
    <property type="match status" value="1"/>
</dbReference>
<dbReference type="Pfam" id="PF00583">
    <property type="entry name" value="Acetyltransf_1"/>
    <property type="match status" value="1"/>
</dbReference>
<dbReference type="AlphaFoldDB" id="A0A1X2L009"/>
<accession>A0A1X2L009</accession>
<protein>
    <submittedName>
        <fullName evidence="4">GNAT family N-acetyltransferase</fullName>
    </submittedName>
</protein>
<evidence type="ECO:0000313" key="4">
    <source>
        <dbReference type="EMBL" id="OSC27356.1"/>
    </source>
</evidence>
<evidence type="ECO:0000256" key="1">
    <source>
        <dbReference type="ARBA" id="ARBA00022679"/>
    </source>
</evidence>
<dbReference type="PANTHER" id="PTHR43877">
    <property type="entry name" value="AMINOALKYLPHOSPHONATE N-ACETYLTRANSFERASE-RELATED-RELATED"/>
    <property type="match status" value="1"/>
</dbReference>
<dbReference type="RefSeq" id="WP_085290446.1">
    <property type="nucleotide sequence ID" value="NZ_NCXM01000013.1"/>
</dbReference>
<evidence type="ECO:0000259" key="3">
    <source>
        <dbReference type="PROSITE" id="PS51186"/>
    </source>
</evidence>
<dbReference type="GO" id="GO:0016747">
    <property type="term" value="F:acyltransferase activity, transferring groups other than amino-acyl groups"/>
    <property type="evidence" value="ECO:0007669"/>
    <property type="project" value="InterPro"/>
</dbReference>